<dbReference type="eggNOG" id="COG3756">
    <property type="taxonomic scope" value="Bacteria"/>
</dbReference>
<evidence type="ECO:0000256" key="1">
    <source>
        <dbReference type="SAM" id="MobiDB-lite"/>
    </source>
</evidence>
<feature type="region of interest" description="Disordered" evidence="1">
    <location>
        <begin position="92"/>
        <end position="146"/>
    </location>
</feature>
<proteinExistence type="predicted"/>
<dbReference type="KEGG" id="nfa:NFA_40400"/>
<keyword evidence="3" id="KW-1185">Reference proteome</keyword>
<dbReference type="EMBL" id="AP006618">
    <property type="protein sequence ID" value="BAD58888.1"/>
    <property type="molecule type" value="Genomic_DNA"/>
</dbReference>
<evidence type="ECO:0000313" key="3">
    <source>
        <dbReference type="Proteomes" id="UP000006820"/>
    </source>
</evidence>
<protein>
    <submittedName>
        <fullName evidence="2">Uncharacterized protein</fullName>
    </submittedName>
</protein>
<dbReference type="HOGENOM" id="CLU_896688_0_0_11"/>
<dbReference type="OrthoDB" id="3383452at2"/>
<dbReference type="STRING" id="247156.NFA_40400"/>
<dbReference type="AlphaFoldDB" id="Q5YSF3"/>
<dbReference type="GeneID" id="61136752"/>
<organism evidence="2 3">
    <name type="scientific">Nocardia farcinica (strain IFM 10152)</name>
    <dbReference type="NCBI Taxonomy" id="247156"/>
    <lineage>
        <taxon>Bacteria</taxon>
        <taxon>Bacillati</taxon>
        <taxon>Actinomycetota</taxon>
        <taxon>Actinomycetes</taxon>
        <taxon>Mycobacteriales</taxon>
        <taxon>Nocardiaceae</taxon>
        <taxon>Nocardia</taxon>
    </lineage>
</organism>
<name>Q5YSF3_NOCFA</name>
<evidence type="ECO:0000313" key="2">
    <source>
        <dbReference type="EMBL" id="BAD58888.1"/>
    </source>
</evidence>
<feature type="compositionally biased region" description="Basic and acidic residues" evidence="1">
    <location>
        <begin position="92"/>
        <end position="103"/>
    </location>
</feature>
<dbReference type="RefSeq" id="WP_011210573.1">
    <property type="nucleotide sequence ID" value="NC_006361.1"/>
</dbReference>
<accession>Q5YSF3</accession>
<reference evidence="2 3" key="1">
    <citation type="journal article" date="2004" name="Proc. Natl. Acad. Sci. U.S.A.">
        <title>The complete genomic sequence of Nocardia farcinica IFM 10152.</title>
        <authorList>
            <person name="Ishikawa J."/>
            <person name="Yamashita A."/>
            <person name="Mikami Y."/>
            <person name="Hoshino Y."/>
            <person name="Kurita H."/>
            <person name="Hotta K."/>
            <person name="Shiba T."/>
            <person name="Hattori M."/>
        </authorList>
    </citation>
    <scope>NUCLEOTIDE SEQUENCE [LARGE SCALE GENOMIC DNA]</scope>
    <source>
        <strain evidence="2 3">IFM 10152</strain>
    </source>
</reference>
<dbReference type="Proteomes" id="UP000006820">
    <property type="component" value="Chromosome"/>
</dbReference>
<gene>
    <name evidence="2" type="ordered locus">NFA_40400</name>
</gene>
<sequence>MPKDNRTFITVSVDMDRNPKYAALNDAQKFLIIRAWMHCREFLTDGRVSMPAWRKMGTDRNRKAVLAAGACFEDAEQNCVIFHDYLEHQQSRAEVEASKEKARSAGRKGGLKKAENARQQPARKPTERLAPASETASGNVPELEIEEEITTYVPTASYVSNARETEPPLDEPRTRVDVDGWKLVKTVAAALPQATKTALAHEAAAMLKQGIAADDIRAGLDLWMTKSLGPRQLPHLVADVIRANTPKPANAPHQPLTHHDRKTLGWDDAAEAAKRTLGLVPTTTTPTRLPSRHDRPLLEILSSDPTENIA</sequence>